<keyword evidence="4" id="KW-1185">Reference proteome</keyword>
<evidence type="ECO:0000313" key="3">
    <source>
        <dbReference type="EMBL" id="BCB82455.1"/>
    </source>
</evidence>
<dbReference type="RefSeq" id="WP_232072538.1">
    <property type="nucleotide sequence ID" value="NZ_AP022870.1"/>
</dbReference>
<dbReference type="Proteomes" id="UP000502508">
    <property type="component" value="Chromosome"/>
</dbReference>
<dbReference type="InterPro" id="IPR027381">
    <property type="entry name" value="LytR/CpsA/Psr_C"/>
</dbReference>
<reference evidence="3 4" key="2">
    <citation type="submission" date="2020-03" db="EMBL/GenBank/DDBJ databases">
        <authorList>
            <person name="Ichikawa N."/>
            <person name="Kimura A."/>
            <person name="Kitahashi Y."/>
            <person name="Uohara A."/>
        </authorList>
    </citation>
    <scope>NUCLEOTIDE SEQUENCE [LARGE SCALE GENOMIC DNA]</scope>
    <source>
        <strain evidence="3 4">NBRC 107702</strain>
    </source>
</reference>
<keyword evidence="1" id="KW-1133">Transmembrane helix</keyword>
<evidence type="ECO:0000256" key="1">
    <source>
        <dbReference type="SAM" id="Phobius"/>
    </source>
</evidence>
<protein>
    <recommendedName>
        <fullName evidence="2">LytR/CpsA/Psr regulator C-terminal domain-containing protein</fullName>
    </recommendedName>
</protein>
<organism evidence="3 4">
    <name type="scientific">Phytohabitans flavus</name>
    <dbReference type="NCBI Taxonomy" id="1076124"/>
    <lineage>
        <taxon>Bacteria</taxon>
        <taxon>Bacillati</taxon>
        <taxon>Actinomycetota</taxon>
        <taxon>Actinomycetes</taxon>
        <taxon>Micromonosporales</taxon>
        <taxon>Micromonosporaceae</taxon>
    </lineage>
</organism>
<name>A0A6F8Y8N3_9ACTN</name>
<feature type="domain" description="LytR/CpsA/Psr regulator C-terminal" evidence="2">
    <location>
        <begin position="57"/>
        <end position="146"/>
    </location>
</feature>
<evidence type="ECO:0000259" key="2">
    <source>
        <dbReference type="Pfam" id="PF13399"/>
    </source>
</evidence>
<keyword evidence="1" id="KW-0472">Membrane</keyword>
<accession>A0A6F8Y8N3</accession>
<dbReference type="EMBL" id="AP022870">
    <property type="protein sequence ID" value="BCB82455.1"/>
    <property type="molecule type" value="Genomic_DNA"/>
</dbReference>
<dbReference type="AlphaFoldDB" id="A0A6F8Y8N3"/>
<dbReference type="Pfam" id="PF13399">
    <property type="entry name" value="LytR_C"/>
    <property type="match status" value="1"/>
</dbReference>
<dbReference type="Gene3D" id="3.30.70.2390">
    <property type="match status" value="1"/>
</dbReference>
<dbReference type="KEGG" id="pfla:Pflav_088650"/>
<feature type="transmembrane region" description="Helical" evidence="1">
    <location>
        <begin position="6"/>
        <end position="28"/>
    </location>
</feature>
<proteinExistence type="predicted"/>
<keyword evidence="1" id="KW-0812">Transmembrane</keyword>
<gene>
    <name evidence="3" type="ORF">Pflav_088650</name>
</gene>
<evidence type="ECO:0000313" key="4">
    <source>
        <dbReference type="Proteomes" id="UP000502508"/>
    </source>
</evidence>
<reference evidence="3 4" key="1">
    <citation type="submission" date="2020-03" db="EMBL/GenBank/DDBJ databases">
        <title>Whole genome shotgun sequence of Phytohabitans flavus NBRC 107702.</title>
        <authorList>
            <person name="Komaki H."/>
            <person name="Tamura T."/>
        </authorList>
    </citation>
    <scope>NUCLEOTIDE SEQUENCE [LARGE SCALE GENOMIC DNA]</scope>
    <source>
        <strain evidence="3 4">NBRC 107702</strain>
    </source>
</reference>
<sequence length="178" mass="18879">MTFARVRALVVVGVLVVFALVFVGVALIRDSQGGEAVSASCPEGWPQGDMVLREAKDIKINVYNATDTQGLAEAVADDFAGREFQVKKKGNDPQKKAVDGVALLRYGPKGIGSSQVIQAFFLGKAATQYDPKRQDDLVDVVLGDQFQQLATPTEVNQSLVDLGSPQVPPGTCAGKTEA</sequence>